<gene>
    <name evidence="2" type="ORF">GCM10010346_47410</name>
</gene>
<protein>
    <submittedName>
        <fullName evidence="2">Uncharacterized protein</fullName>
    </submittedName>
</protein>
<sequence>MTQCPKGAHELPYEDDTRGHCDEHGVTLLWHGPPITLEDFTPEPHGRRFPPPAPRALGRHPH</sequence>
<organism evidence="2 3">
    <name type="scientific">Streptomyces chryseus</name>
    <dbReference type="NCBI Taxonomy" id="68186"/>
    <lineage>
        <taxon>Bacteria</taxon>
        <taxon>Bacillati</taxon>
        <taxon>Actinomycetota</taxon>
        <taxon>Actinomycetes</taxon>
        <taxon>Kitasatosporales</taxon>
        <taxon>Streptomycetaceae</taxon>
        <taxon>Streptomyces</taxon>
    </lineage>
</organism>
<dbReference type="Proteomes" id="UP000599437">
    <property type="component" value="Unassembled WGS sequence"/>
</dbReference>
<evidence type="ECO:0000256" key="1">
    <source>
        <dbReference type="SAM" id="MobiDB-lite"/>
    </source>
</evidence>
<comment type="caution">
    <text evidence="2">The sequence shown here is derived from an EMBL/GenBank/DDBJ whole genome shotgun (WGS) entry which is preliminary data.</text>
</comment>
<evidence type="ECO:0000313" key="2">
    <source>
        <dbReference type="EMBL" id="GHB17994.1"/>
    </source>
</evidence>
<dbReference type="EMBL" id="BMVO01000018">
    <property type="protein sequence ID" value="GHB17994.1"/>
    <property type="molecule type" value="Genomic_DNA"/>
</dbReference>
<accession>A0ABQ3DVY0</accession>
<proteinExistence type="predicted"/>
<evidence type="ECO:0000313" key="3">
    <source>
        <dbReference type="Proteomes" id="UP000599437"/>
    </source>
</evidence>
<reference evidence="3" key="1">
    <citation type="journal article" date="2019" name="Int. J. Syst. Evol. Microbiol.">
        <title>The Global Catalogue of Microorganisms (GCM) 10K type strain sequencing project: providing services to taxonomists for standard genome sequencing and annotation.</title>
        <authorList>
            <consortium name="The Broad Institute Genomics Platform"/>
            <consortium name="The Broad Institute Genome Sequencing Center for Infectious Disease"/>
            <person name="Wu L."/>
            <person name="Ma J."/>
        </authorList>
    </citation>
    <scope>NUCLEOTIDE SEQUENCE [LARGE SCALE GENOMIC DNA]</scope>
    <source>
        <strain evidence="3">JCM 4737</strain>
    </source>
</reference>
<keyword evidence="3" id="KW-1185">Reference proteome</keyword>
<name>A0ABQ3DVY0_9ACTN</name>
<feature type="region of interest" description="Disordered" evidence="1">
    <location>
        <begin position="37"/>
        <end position="62"/>
    </location>
</feature>
<dbReference type="RefSeq" id="WP_138899287.1">
    <property type="nucleotide sequence ID" value="NZ_BMVO01000018.1"/>
</dbReference>